<dbReference type="AlphaFoldDB" id="A0AAN7WW00"/>
<organism evidence="1 2">
    <name type="scientific">Eleginops maclovinus</name>
    <name type="common">Patagonian blennie</name>
    <name type="synonym">Eleginus maclovinus</name>
    <dbReference type="NCBI Taxonomy" id="56733"/>
    <lineage>
        <taxon>Eukaryota</taxon>
        <taxon>Metazoa</taxon>
        <taxon>Chordata</taxon>
        <taxon>Craniata</taxon>
        <taxon>Vertebrata</taxon>
        <taxon>Euteleostomi</taxon>
        <taxon>Actinopterygii</taxon>
        <taxon>Neopterygii</taxon>
        <taxon>Teleostei</taxon>
        <taxon>Neoteleostei</taxon>
        <taxon>Acanthomorphata</taxon>
        <taxon>Eupercaria</taxon>
        <taxon>Perciformes</taxon>
        <taxon>Notothenioidei</taxon>
        <taxon>Eleginopidae</taxon>
        <taxon>Eleginops</taxon>
    </lineage>
</organism>
<evidence type="ECO:0000313" key="2">
    <source>
        <dbReference type="Proteomes" id="UP001346869"/>
    </source>
</evidence>
<gene>
    <name evidence="1" type="ORF">PBY51_014092</name>
</gene>
<dbReference type="Proteomes" id="UP001346869">
    <property type="component" value="Unassembled WGS sequence"/>
</dbReference>
<dbReference type="EMBL" id="JAUZQC010000023">
    <property type="protein sequence ID" value="KAK5849786.1"/>
    <property type="molecule type" value="Genomic_DNA"/>
</dbReference>
<accession>A0AAN7WW00</accession>
<comment type="caution">
    <text evidence="1">The sequence shown here is derived from an EMBL/GenBank/DDBJ whole genome shotgun (WGS) entry which is preliminary data.</text>
</comment>
<reference evidence="1 2" key="1">
    <citation type="journal article" date="2023" name="Genes (Basel)">
        <title>Chromosome-Level Genome Assembly and Circadian Gene Repertoire of the Patagonia Blennie Eleginops maclovinus-The Closest Ancestral Proxy of Antarctic Cryonotothenioids.</title>
        <authorList>
            <person name="Cheng C.C."/>
            <person name="Rivera-Colon A.G."/>
            <person name="Minhas B.F."/>
            <person name="Wilson L."/>
            <person name="Rayamajhi N."/>
            <person name="Vargas-Chacoff L."/>
            <person name="Catchen J.M."/>
        </authorList>
    </citation>
    <scope>NUCLEOTIDE SEQUENCE [LARGE SCALE GENOMIC DNA]</scope>
    <source>
        <strain evidence="1">JMC-PN-2008</strain>
    </source>
</reference>
<name>A0AAN7WW00_ELEMC</name>
<proteinExistence type="predicted"/>
<keyword evidence="2" id="KW-1185">Reference proteome</keyword>
<reference evidence="1 2" key="2">
    <citation type="journal article" date="2023" name="Mol. Biol. Evol.">
        <title>Genomics of Secondarily Temperate Adaptation in the Only Non-Antarctic Icefish.</title>
        <authorList>
            <person name="Rivera-Colon A.G."/>
            <person name="Rayamajhi N."/>
            <person name="Minhas B.F."/>
            <person name="Madrigal G."/>
            <person name="Bilyk K.T."/>
            <person name="Yoon V."/>
            <person name="Hune M."/>
            <person name="Gregory S."/>
            <person name="Cheng C.H.C."/>
            <person name="Catchen J.M."/>
        </authorList>
    </citation>
    <scope>NUCLEOTIDE SEQUENCE [LARGE SCALE GENOMIC DNA]</scope>
    <source>
        <strain evidence="1">JMC-PN-2008</strain>
    </source>
</reference>
<protein>
    <submittedName>
        <fullName evidence="1">Uncharacterized protein</fullName>
    </submittedName>
</protein>
<evidence type="ECO:0000313" key="1">
    <source>
        <dbReference type="EMBL" id="KAK5849786.1"/>
    </source>
</evidence>
<sequence>MNLWESASRLSEIRFRSNANRAGKARVSVALCRSLFSQAPLILPGSIRHGQHGGHYKLMQLSARCKRPNPLDHANSHSHAVLHACAFVRPLGYGGGGCSEGGGWMDADEGCELPRLILF</sequence>